<evidence type="ECO:0000313" key="1">
    <source>
        <dbReference type="Proteomes" id="UP000095284"/>
    </source>
</evidence>
<reference evidence="2" key="1">
    <citation type="submission" date="2016-11" db="UniProtKB">
        <authorList>
            <consortium name="WormBaseParasite"/>
        </authorList>
    </citation>
    <scope>IDENTIFICATION</scope>
</reference>
<dbReference type="WBParaSite" id="BXY_1580300.1">
    <property type="protein sequence ID" value="BXY_1580300.1"/>
    <property type="gene ID" value="BXY_1580300"/>
</dbReference>
<organism evidence="1 2">
    <name type="scientific">Bursaphelenchus xylophilus</name>
    <name type="common">Pinewood nematode worm</name>
    <name type="synonym">Aphelenchoides xylophilus</name>
    <dbReference type="NCBI Taxonomy" id="6326"/>
    <lineage>
        <taxon>Eukaryota</taxon>
        <taxon>Metazoa</taxon>
        <taxon>Ecdysozoa</taxon>
        <taxon>Nematoda</taxon>
        <taxon>Chromadorea</taxon>
        <taxon>Rhabditida</taxon>
        <taxon>Tylenchina</taxon>
        <taxon>Tylenchomorpha</taxon>
        <taxon>Aphelenchoidea</taxon>
        <taxon>Aphelenchoididae</taxon>
        <taxon>Bursaphelenchus</taxon>
    </lineage>
</organism>
<dbReference type="AlphaFoldDB" id="A0A1I7SRY6"/>
<protein>
    <submittedName>
        <fullName evidence="2">Helitron helicase</fullName>
    </submittedName>
</protein>
<accession>A0A1I7SRY6</accession>
<sequence>MYAFPNEDHGELSNAVQESQVRAQLVAALPWQVRDAIRLRITKDTLFGELIVIAEDEARQSTGTATNRYEYDEDDDAEDYPEHLYEDEYKEDQDDYEEITQAHFVEGNENFRSGRPQLLESHPEHAFGRAEKRKIIARPFILFDGRNGRLERANFVCGLFTIYSVSVKENVSGSNLELFRP</sequence>
<name>A0A1I7SRY6_BURXY</name>
<dbReference type="Proteomes" id="UP000095284">
    <property type="component" value="Unplaced"/>
</dbReference>
<evidence type="ECO:0000313" key="2">
    <source>
        <dbReference type="WBParaSite" id="BXY_1580300.1"/>
    </source>
</evidence>
<proteinExistence type="predicted"/>